<dbReference type="Proteomes" id="UP001206572">
    <property type="component" value="Unassembled WGS sequence"/>
</dbReference>
<evidence type="ECO:0008006" key="4">
    <source>
        <dbReference type="Google" id="ProtNLM"/>
    </source>
</evidence>
<reference evidence="2 3" key="1">
    <citation type="submission" date="2022-08" db="EMBL/GenBank/DDBJ databases">
        <title>Reclassification of Massilia species as members of the genera Telluria, Duganella, Pseudoduganella, Mokoshia gen. nov. and Zemynaea gen. nov. using orthogonal and non-orthogonal genome-based approaches.</title>
        <authorList>
            <person name="Bowman J.P."/>
        </authorList>
    </citation>
    <scope>NUCLEOTIDE SEQUENCE [LARGE SCALE GENOMIC DNA]</scope>
    <source>
        <strain evidence="2 3">JCM 31661</strain>
    </source>
</reference>
<protein>
    <recommendedName>
        <fullName evidence="4">Acetyltransferase</fullName>
    </recommendedName>
</protein>
<evidence type="ECO:0000256" key="1">
    <source>
        <dbReference type="ARBA" id="ARBA00007274"/>
    </source>
</evidence>
<keyword evidence="3" id="KW-1185">Reference proteome</keyword>
<dbReference type="InterPro" id="IPR050179">
    <property type="entry name" value="Trans_hexapeptide_repeat"/>
</dbReference>
<proteinExistence type="inferred from homology"/>
<dbReference type="PANTHER" id="PTHR43300">
    <property type="entry name" value="ACETYLTRANSFERASE"/>
    <property type="match status" value="1"/>
</dbReference>
<evidence type="ECO:0000313" key="3">
    <source>
        <dbReference type="Proteomes" id="UP001206572"/>
    </source>
</evidence>
<dbReference type="PANTHER" id="PTHR43300:SF7">
    <property type="entry name" value="UDP-N-ACETYLBACILLOSAMINE N-ACETYLTRANSFERASE"/>
    <property type="match status" value="1"/>
</dbReference>
<accession>A0ABT2AM46</accession>
<sequence length="207" mass="21291">MSCKFVVGTGAMLDWALAAWREVAPGLDLVPLAMDTGADPAEVESLLAGRDLAGATAFVTADARHLNFSRLERMTLYRLRGLPMPPLLCRGAVVAEGTVIGENSWIGAGAVVGQSCKVGFNSVVGAGAVLGHGSSVGNSCWIEDGVVLGRESRLGAHVTLGAGVVVRSGVSVGKLCVIDKPGRIDADVAAKTFIHAHYAQPMVIVGS</sequence>
<dbReference type="Gene3D" id="2.160.10.10">
    <property type="entry name" value="Hexapeptide repeat proteins"/>
    <property type="match status" value="2"/>
</dbReference>
<dbReference type="InterPro" id="IPR011004">
    <property type="entry name" value="Trimer_LpxA-like_sf"/>
</dbReference>
<evidence type="ECO:0000313" key="2">
    <source>
        <dbReference type="EMBL" id="MCS0597322.1"/>
    </source>
</evidence>
<organism evidence="2 3">
    <name type="scientific">Massilia agri</name>
    <dbReference type="NCBI Taxonomy" id="1886785"/>
    <lineage>
        <taxon>Bacteria</taxon>
        <taxon>Pseudomonadati</taxon>
        <taxon>Pseudomonadota</taxon>
        <taxon>Betaproteobacteria</taxon>
        <taxon>Burkholderiales</taxon>
        <taxon>Oxalobacteraceae</taxon>
        <taxon>Telluria group</taxon>
        <taxon>Massilia</taxon>
    </lineage>
</organism>
<dbReference type="RefSeq" id="WP_258828349.1">
    <property type="nucleotide sequence ID" value="NZ_JANUHA010000008.1"/>
</dbReference>
<dbReference type="InterPro" id="IPR001451">
    <property type="entry name" value="Hexapep"/>
</dbReference>
<comment type="similarity">
    <text evidence="1">Belongs to the transferase hexapeptide repeat family.</text>
</comment>
<dbReference type="EMBL" id="JANUHA010000008">
    <property type="protein sequence ID" value="MCS0597322.1"/>
    <property type="molecule type" value="Genomic_DNA"/>
</dbReference>
<name>A0ABT2AM46_9BURK</name>
<dbReference type="SUPFAM" id="SSF51161">
    <property type="entry name" value="Trimeric LpxA-like enzymes"/>
    <property type="match status" value="1"/>
</dbReference>
<gene>
    <name evidence="2" type="ORF">NX780_13295</name>
</gene>
<dbReference type="Pfam" id="PF00132">
    <property type="entry name" value="Hexapep"/>
    <property type="match status" value="2"/>
</dbReference>
<comment type="caution">
    <text evidence="2">The sequence shown here is derived from an EMBL/GenBank/DDBJ whole genome shotgun (WGS) entry which is preliminary data.</text>
</comment>